<keyword evidence="2" id="KW-0001">2Fe-2S</keyword>
<accession>A0YHG7</accession>
<dbReference type="InterPro" id="IPR012675">
    <property type="entry name" value="Beta-grasp_dom_sf"/>
</dbReference>
<evidence type="ECO:0000256" key="1">
    <source>
        <dbReference type="ARBA" id="ARBA00010914"/>
    </source>
</evidence>
<proteinExistence type="inferred from homology"/>
<evidence type="ECO:0000256" key="4">
    <source>
        <dbReference type="ARBA" id="ARBA00023004"/>
    </source>
</evidence>
<keyword evidence="9" id="KW-1185">Reference proteome</keyword>
<comment type="cofactor">
    <cofactor evidence="6">
        <name>[2Fe-2S] cluster</name>
        <dbReference type="ChEBI" id="CHEBI:190135"/>
    </cofactor>
</comment>
<dbReference type="SUPFAM" id="SSF54292">
    <property type="entry name" value="2Fe-2S ferredoxin-like"/>
    <property type="match status" value="1"/>
</dbReference>
<evidence type="ECO:0000313" key="8">
    <source>
        <dbReference type="EMBL" id="EAW29698.1"/>
    </source>
</evidence>
<dbReference type="Proteomes" id="UP000004931">
    <property type="component" value="Unassembled WGS sequence"/>
</dbReference>
<dbReference type="PANTHER" id="PTHR23426">
    <property type="entry name" value="FERREDOXIN/ADRENODOXIN"/>
    <property type="match status" value="1"/>
</dbReference>
<keyword evidence="4" id="KW-0408">Iron</keyword>
<evidence type="ECO:0000256" key="5">
    <source>
        <dbReference type="ARBA" id="ARBA00023014"/>
    </source>
</evidence>
<evidence type="ECO:0000256" key="6">
    <source>
        <dbReference type="ARBA" id="ARBA00034078"/>
    </source>
</evidence>
<reference evidence="8 9" key="1">
    <citation type="journal article" date="2010" name="J. Bacteriol.">
        <title>Genome sequence of the oligotrophic marine Gammaproteobacterium HTCC2143, isolated from the Oregon Coast.</title>
        <authorList>
            <person name="Oh H.M."/>
            <person name="Kang I."/>
            <person name="Ferriera S."/>
            <person name="Giovannoni S.J."/>
            <person name="Cho J.C."/>
        </authorList>
    </citation>
    <scope>NUCLEOTIDE SEQUENCE [LARGE SCALE GENOMIC DNA]</scope>
    <source>
        <strain evidence="8 9">HTCC2143</strain>
    </source>
</reference>
<keyword evidence="5" id="KW-0411">Iron-sulfur</keyword>
<organism evidence="8 9">
    <name type="scientific">marine gamma proteobacterium HTCC2143</name>
    <dbReference type="NCBI Taxonomy" id="247633"/>
    <lineage>
        <taxon>Bacteria</taxon>
        <taxon>Pseudomonadati</taxon>
        <taxon>Pseudomonadota</taxon>
        <taxon>Gammaproteobacteria</taxon>
        <taxon>Cellvibrionales</taxon>
        <taxon>Spongiibacteraceae</taxon>
        <taxon>BD1-7 clade</taxon>
    </lineage>
</organism>
<dbReference type="CDD" id="cd00207">
    <property type="entry name" value="fer2"/>
    <property type="match status" value="1"/>
</dbReference>
<dbReference type="PROSITE" id="PS51085">
    <property type="entry name" value="2FE2S_FER_2"/>
    <property type="match status" value="1"/>
</dbReference>
<name>A0YHG7_9GAMM</name>
<keyword evidence="3" id="KW-0479">Metal-binding</keyword>
<evidence type="ECO:0000313" key="9">
    <source>
        <dbReference type="Proteomes" id="UP000004931"/>
    </source>
</evidence>
<dbReference type="InterPro" id="IPR001041">
    <property type="entry name" value="2Fe-2S_ferredoxin-type"/>
</dbReference>
<dbReference type="Pfam" id="PF00111">
    <property type="entry name" value="Fer2"/>
    <property type="match status" value="1"/>
</dbReference>
<dbReference type="InterPro" id="IPR001055">
    <property type="entry name" value="Adrenodoxin-like"/>
</dbReference>
<dbReference type="PRINTS" id="PR00355">
    <property type="entry name" value="ADRENODOXIN"/>
</dbReference>
<comment type="similarity">
    <text evidence="1">Belongs to the adrenodoxin/putidaredoxin family.</text>
</comment>
<dbReference type="eggNOG" id="COG0633">
    <property type="taxonomic scope" value="Bacteria"/>
</dbReference>
<dbReference type="EMBL" id="AAVT01000017">
    <property type="protein sequence ID" value="EAW29698.1"/>
    <property type="molecule type" value="Genomic_DNA"/>
</dbReference>
<feature type="domain" description="2Fe-2S ferredoxin-type" evidence="7">
    <location>
        <begin position="2"/>
        <end position="105"/>
    </location>
</feature>
<comment type="caution">
    <text evidence="8">The sequence shown here is derived from an EMBL/GenBank/DDBJ whole genome shotgun (WGS) entry which is preliminary data.</text>
</comment>
<evidence type="ECO:0000256" key="2">
    <source>
        <dbReference type="ARBA" id="ARBA00022714"/>
    </source>
</evidence>
<evidence type="ECO:0000259" key="7">
    <source>
        <dbReference type="PROSITE" id="PS51085"/>
    </source>
</evidence>
<dbReference type="PANTHER" id="PTHR23426:SF65">
    <property type="entry name" value="FERREDOXIN-2, MITOCHONDRIAL"/>
    <property type="match status" value="1"/>
</dbReference>
<dbReference type="OrthoDB" id="9799640at2"/>
<protein>
    <submittedName>
        <fullName evidence="8">Ferredoxin, 2Fe-2S</fullName>
    </submittedName>
</protein>
<dbReference type="STRING" id="247633.GP2143_12201"/>
<dbReference type="InterPro" id="IPR036010">
    <property type="entry name" value="2Fe-2S_ferredoxin-like_sf"/>
</dbReference>
<evidence type="ECO:0000256" key="3">
    <source>
        <dbReference type="ARBA" id="ARBA00022723"/>
    </source>
</evidence>
<dbReference type="Gene3D" id="3.10.20.30">
    <property type="match status" value="1"/>
</dbReference>
<dbReference type="GO" id="GO:0009055">
    <property type="term" value="F:electron transfer activity"/>
    <property type="evidence" value="ECO:0007669"/>
    <property type="project" value="TreeGrafter"/>
</dbReference>
<sequence length="106" mass="11454">MIKVTFIEHSGDVHEIETETGSSLMEVAMNNDVPGIDADCGGGCSCATCHVYVDSAWLDKLSPPDAMEESMLGLNTMREENSRLSCQIDTSDELNGLVVNLPEFQG</sequence>
<dbReference type="GO" id="GO:0140647">
    <property type="term" value="P:P450-containing electron transport chain"/>
    <property type="evidence" value="ECO:0007669"/>
    <property type="project" value="InterPro"/>
</dbReference>
<dbReference type="GO" id="GO:0051537">
    <property type="term" value="F:2 iron, 2 sulfur cluster binding"/>
    <property type="evidence" value="ECO:0007669"/>
    <property type="project" value="UniProtKB-KW"/>
</dbReference>
<gene>
    <name evidence="8" type="ORF">GP2143_12201</name>
</gene>
<dbReference type="GO" id="GO:0046872">
    <property type="term" value="F:metal ion binding"/>
    <property type="evidence" value="ECO:0007669"/>
    <property type="project" value="UniProtKB-KW"/>
</dbReference>
<dbReference type="AlphaFoldDB" id="A0YHG7"/>